<protein>
    <submittedName>
        <fullName evidence="1">Uncharacterized protein</fullName>
    </submittedName>
</protein>
<dbReference type="AlphaFoldDB" id="A0AA36DUD5"/>
<evidence type="ECO:0000313" key="1">
    <source>
        <dbReference type="EMBL" id="CAJ0593257.1"/>
    </source>
</evidence>
<keyword evidence="2" id="KW-1185">Reference proteome</keyword>
<sequence>MHCFKAIPNIRPSKRLMNAGKDTAMKCSKQTNERRISVARRRKARKHNPECKYIDFPELLFVCETVNARKFSKKSESIWCGGEYVFFSANDIFVNVVLAPTRCLETVVCSFASHFFEAVRSILSGGAAKNSVFYGRNNIN</sequence>
<accession>A0AA36DUD5</accession>
<dbReference type="EMBL" id="CATQJL010000112">
    <property type="protein sequence ID" value="CAJ0593257.1"/>
    <property type="molecule type" value="Genomic_DNA"/>
</dbReference>
<name>A0AA36DUD5_CYLNA</name>
<reference evidence="1" key="1">
    <citation type="submission" date="2023-07" db="EMBL/GenBank/DDBJ databases">
        <authorList>
            <consortium name="CYATHOMIX"/>
        </authorList>
    </citation>
    <scope>NUCLEOTIDE SEQUENCE</scope>
    <source>
        <strain evidence="1">N/A</strain>
    </source>
</reference>
<evidence type="ECO:0000313" key="2">
    <source>
        <dbReference type="Proteomes" id="UP001176961"/>
    </source>
</evidence>
<gene>
    <name evidence="1" type="ORF">CYNAS_LOCUS5240</name>
</gene>
<organism evidence="1 2">
    <name type="scientific">Cylicocyclus nassatus</name>
    <name type="common">Nematode worm</name>
    <dbReference type="NCBI Taxonomy" id="53992"/>
    <lineage>
        <taxon>Eukaryota</taxon>
        <taxon>Metazoa</taxon>
        <taxon>Ecdysozoa</taxon>
        <taxon>Nematoda</taxon>
        <taxon>Chromadorea</taxon>
        <taxon>Rhabditida</taxon>
        <taxon>Rhabditina</taxon>
        <taxon>Rhabditomorpha</taxon>
        <taxon>Strongyloidea</taxon>
        <taxon>Strongylidae</taxon>
        <taxon>Cylicocyclus</taxon>
    </lineage>
</organism>
<dbReference type="Proteomes" id="UP001176961">
    <property type="component" value="Unassembled WGS sequence"/>
</dbReference>
<proteinExistence type="predicted"/>
<comment type="caution">
    <text evidence="1">The sequence shown here is derived from an EMBL/GenBank/DDBJ whole genome shotgun (WGS) entry which is preliminary data.</text>
</comment>